<comment type="similarity">
    <text evidence="2">Belongs to the D-isomer specific 2-hydroxyacid dehydrogenase family.</text>
</comment>
<dbReference type="Gene3D" id="3.40.50.720">
    <property type="entry name" value="NAD(P)-binding Rossmann-like Domain"/>
    <property type="match status" value="4"/>
</dbReference>
<reference evidence="6" key="1">
    <citation type="submission" date="2025-08" db="UniProtKB">
        <authorList>
            <consortium name="RefSeq"/>
        </authorList>
    </citation>
    <scope>IDENTIFICATION</scope>
    <source>
        <tissue evidence="6">Whole organism</tissue>
    </source>
</reference>
<dbReference type="PANTHER" id="PTHR10996:SF277">
    <property type="entry name" value="GLYOXYLATE REDUCTASE_HYDROXYPYRUVATE REDUCTASE"/>
    <property type="match status" value="1"/>
</dbReference>
<proteinExistence type="inferred from homology"/>
<dbReference type="SUPFAM" id="SSF51735">
    <property type="entry name" value="NAD(P)-binding Rossmann-fold domains"/>
    <property type="match status" value="1"/>
</dbReference>
<dbReference type="InterPro" id="IPR036291">
    <property type="entry name" value="NAD(P)-bd_dom_sf"/>
</dbReference>
<name>A0A979FKI4_HYAAZ</name>
<evidence type="ECO:0000259" key="4">
    <source>
        <dbReference type="Pfam" id="PF02826"/>
    </source>
</evidence>
<dbReference type="CDD" id="cd05301">
    <property type="entry name" value="GDH"/>
    <property type="match status" value="1"/>
</dbReference>
<feature type="domain" description="D-isomer specific 2-hydroxyacid dehydrogenase NAD-binding" evidence="4">
    <location>
        <begin position="224"/>
        <end position="299"/>
    </location>
</feature>
<evidence type="ECO:0000256" key="2">
    <source>
        <dbReference type="RuleBase" id="RU003719"/>
    </source>
</evidence>
<evidence type="ECO:0000313" key="5">
    <source>
        <dbReference type="Proteomes" id="UP000694843"/>
    </source>
</evidence>
<dbReference type="RefSeq" id="XP_047737247.1">
    <property type="nucleotide sequence ID" value="XM_047881291.1"/>
</dbReference>
<feature type="domain" description="D-isomer specific 2-hydroxyacid dehydrogenase catalytic" evidence="3">
    <location>
        <begin position="45"/>
        <end position="319"/>
    </location>
</feature>
<protein>
    <submittedName>
        <fullName evidence="6">Glyoxylate reductase/hydroxypyruvate reductase-like isoform X2</fullName>
    </submittedName>
</protein>
<dbReference type="OMA" id="QITPHNA"/>
<dbReference type="Pfam" id="PF00389">
    <property type="entry name" value="2-Hacid_dh"/>
    <property type="match status" value="1"/>
</dbReference>
<dbReference type="InterPro" id="IPR006140">
    <property type="entry name" value="D-isomer_DH_NAD-bd"/>
</dbReference>
<dbReference type="PROSITE" id="PS00671">
    <property type="entry name" value="D_2_HYDROXYACID_DH_3"/>
    <property type="match status" value="1"/>
</dbReference>
<dbReference type="GeneID" id="108666279"/>
<dbReference type="Pfam" id="PF02826">
    <property type="entry name" value="2-Hacid_dh_C"/>
    <property type="match status" value="1"/>
</dbReference>
<keyword evidence="5" id="KW-1185">Reference proteome</keyword>
<dbReference type="GO" id="GO:0008465">
    <property type="term" value="F:hydroxypyruvate reductase (NADH) activity"/>
    <property type="evidence" value="ECO:0007669"/>
    <property type="project" value="TreeGrafter"/>
</dbReference>
<dbReference type="InterPro" id="IPR029753">
    <property type="entry name" value="D-isomer_DH_CS"/>
</dbReference>
<dbReference type="Proteomes" id="UP000694843">
    <property type="component" value="Unplaced"/>
</dbReference>
<accession>A0A979FKI4</accession>
<gene>
    <name evidence="6" type="primary">LOC108666279</name>
</gene>
<dbReference type="InterPro" id="IPR050223">
    <property type="entry name" value="D-isomer_2-hydroxyacid_DH"/>
</dbReference>
<dbReference type="OrthoDB" id="298012at2759"/>
<dbReference type="PANTHER" id="PTHR10996">
    <property type="entry name" value="2-HYDROXYACID DEHYDROGENASE-RELATED"/>
    <property type="match status" value="1"/>
</dbReference>
<sequence length="332" mass="36509">MTFSAWCVLLRYQPLRICKTPRNLNFFKPAYSTSLPDSMEKPKVLITRNDVPQIAIRKLRELCDVDIYEGSYPMPRDQLLARVAGKDGLFCFLTDRINAEVLDAAGRSLRVVSTMSVGYDHLSLEEMKSRDIKVGYTPDVLTDATAELTLALLLATSRRLLQANAELNNGGWGRCVWGPVWMLGKGLSGSTVGIFGLGRTGQAVLKRLAGFNVAKFLYTSTTKKELRAKFNKDAFAAMKNSAVFINTSRGGLVDQEALVWALQTGQIWAAGLDVMTPEPLPTDHILTTLPNCTLVPHIASADVKTREAMAELAAENLLGGLIEGKQMLKRLC</sequence>
<evidence type="ECO:0000259" key="3">
    <source>
        <dbReference type="Pfam" id="PF00389"/>
    </source>
</evidence>
<dbReference type="AlphaFoldDB" id="A0A979FKI4"/>
<organism evidence="5 6">
    <name type="scientific">Hyalella azteca</name>
    <name type="common">Amphipod</name>
    <dbReference type="NCBI Taxonomy" id="294128"/>
    <lineage>
        <taxon>Eukaryota</taxon>
        <taxon>Metazoa</taxon>
        <taxon>Ecdysozoa</taxon>
        <taxon>Arthropoda</taxon>
        <taxon>Crustacea</taxon>
        <taxon>Multicrustacea</taxon>
        <taxon>Malacostraca</taxon>
        <taxon>Eumalacostraca</taxon>
        <taxon>Peracarida</taxon>
        <taxon>Amphipoda</taxon>
        <taxon>Senticaudata</taxon>
        <taxon>Talitrida</taxon>
        <taxon>Talitroidea</taxon>
        <taxon>Hyalellidae</taxon>
        <taxon>Hyalella</taxon>
    </lineage>
</organism>
<dbReference type="GO" id="GO:0030267">
    <property type="term" value="F:glyoxylate reductase (NADPH) activity"/>
    <property type="evidence" value="ECO:0007669"/>
    <property type="project" value="TreeGrafter"/>
</dbReference>
<dbReference type="SUPFAM" id="SSF52283">
    <property type="entry name" value="Formate/glycerate dehydrogenase catalytic domain-like"/>
    <property type="match status" value="1"/>
</dbReference>
<evidence type="ECO:0000256" key="1">
    <source>
        <dbReference type="ARBA" id="ARBA00023002"/>
    </source>
</evidence>
<keyword evidence="1 2" id="KW-0560">Oxidoreductase</keyword>
<evidence type="ECO:0000313" key="6">
    <source>
        <dbReference type="RefSeq" id="XP_047737247.1"/>
    </source>
</evidence>
<dbReference type="InterPro" id="IPR006139">
    <property type="entry name" value="D-isomer_2_OHA_DH_cat_dom"/>
</dbReference>
<dbReference type="GO" id="GO:0005829">
    <property type="term" value="C:cytosol"/>
    <property type="evidence" value="ECO:0007669"/>
    <property type="project" value="TreeGrafter"/>
</dbReference>
<dbReference type="GO" id="GO:0051287">
    <property type="term" value="F:NAD binding"/>
    <property type="evidence" value="ECO:0007669"/>
    <property type="project" value="InterPro"/>
</dbReference>